<gene>
    <name evidence="4" type="ORF">E4665_12970</name>
</gene>
<name>A0A4Z0GMX5_9BACL</name>
<keyword evidence="2" id="KW-1133">Transmembrane helix</keyword>
<feature type="transmembrane region" description="Helical" evidence="2">
    <location>
        <begin position="125"/>
        <end position="148"/>
    </location>
</feature>
<feature type="transmembrane region" description="Helical" evidence="2">
    <location>
        <begin position="95"/>
        <end position="119"/>
    </location>
</feature>
<dbReference type="SUPFAM" id="SSF47413">
    <property type="entry name" value="lambda repressor-like DNA-binding domains"/>
    <property type="match status" value="1"/>
</dbReference>
<dbReference type="Pfam" id="PF01381">
    <property type="entry name" value="HTH_3"/>
    <property type="match status" value="1"/>
</dbReference>
<dbReference type="Gene3D" id="1.10.260.40">
    <property type="entry name" value="lambda repressor-like DNA-binding domains"/>
    <property type="match status" value="1"/>
</dbReference>
<dbReference type="PANTHER" id="PTHR46558">
    <property type="entry name" value="TRACRIPTIONAL REGULATORY PROTEIN-RELATED-RELATED"/>
    <property type="match status" value="1"/>
</dbReference>
<dbReference type="CDD" id="cd00093">
    <property type="entry name" value="HTH_XRE"/>
    <property type="match status" value="1"/>
</dbReference>
<dbReference type="RefSeq" id="WP_135349223.1">
    <property type="nucleotide sequence ID" value="NZ_SRJD01000016.1"/>
</dbReference>
<dbReference type="InterPro" id="IPR001387">
    <property type="entry name" value="Cro/C1-type_HTH"/>
</dbReference>
<accession>A0A4Z0GMX5</accession>
<feature type="transmembrane region" description="Helical" evidence="2">
    <location>
        <begin position="182"/>
        <end position="204"/>
    </location>
</feature>
<organism evidence="4 5">
    <name type="scientific">Sporolactobacillus shoreae</name>
    <dbReference type="NCBI Taxonomy" id="1465501"/>
    <lineage>
        <taxon>Bacteria</taxon>
        <taxon>Bacillati</taxon>
        <taxon>Bacillota</taxon>
        <taxon>Bacilli</taxon>
        <taxon>Bacillales</taxon>
        <taxon>Sporolactobacillaceae</taxon>
        <taxon>Sporolactobacillus</taxon>
    </lineage>
</organism>
<evidence type="ECO:0000256" key="1">
    <source>
        <dbReference type="ARBA" id="ARBA00023125"/>
    </source>
</evidence>
<dbReference type="EMBL" id="SRJD01000016">
    <property type="protein sequence ID" value="TGA97132.1"/>
    <property type="molecule type" value="Genomic_DNA"/>
</dbReference>
<dbReference type="PANTHER" id="PTHR46558:SF13">
    <property type="entry name" value="HTH-TYPE TRANSCRIPTIONAL REGULATOR IMMR"/>
    <property type="match status" value="1"/>
</dbReference>
<keyword evidence="1" id="KW-0238">DNA-binding</keyword>
<reference evidence="4 5" key="1">
    <citation type="journal article" date="2015" name="Int. J. Syst. Evol. Microbiol.">
        <title>Sporolactobacillus shoreae sp. nov. and Sporolactobacillus spathodeae sp. nov., two spore-forming lactic acid bacteria isolated from tree barks in Thailand.</title>
        <authorList>
            <person name="Thamacharoensuk T."/>
            <person name="Kitahara M."/>
            <person name="Ohkuma M."/>
            <person name="Thongchul N."/>
            <person name="Tanasupawat S."/>
        </authorList>
    </citation>
    <scope>NUCLEOTIDE SEQUENCE [LARGE SCALE GENOMIC DNA]</scope>
    <source>
        <strain evidence="4 5">BK92</strain>
    </source>
</reference>
<sequence>MNFHEKMQSLRKKQGMSQEKLAEIVGVSRQAVSKWESGQSDPDKDKLIVFSDLFGVSTDKLIRDELSIEVERHQENDPGTYYDAWRYEFKSKRTLFGLPLVHINLGPGFCVAKGILAIGTVSIGALSIGGISLGGLCLGGLSAGFLGFGGIVLGLILAVGGLSIGALAIGGLAIGVLSLGGLSVGVFSIGGTAIASHVAIGGYAEGHIAIGQSPHGVIRIVTHTKDLSDLTSVQVRKLILKEYPGLWKPMIDWLTFFFR</sequence>
<dbReference type="InterPro" id="IPR010982">
    <property type="entry name" value="Lambda_DNA-bd_dom_sf"/>
</dbReference>
<dbReference type="GO" id="GO:0003677">
    <property type="term" value="F:DNA binding"/>
    <property type="evidence" value="ECO:0007669"/>
    <property type="project" value="UniProtKB-KW"/>
</dbReference>
<evidence type="ECO:0000313" key="5">
    <source>
        <dbReference type="Proteomes" id="UP000298347"/>
    </source>
</evidence>
<evidence type="ECO:0000256" key="2">
    <source>
        <dbReference type="SAM" id="Phobius"/>
    </source>
</evidence>
<dbReference type="PROSITE" id="PS50943">
    <property type="entry name" value="HTH_CROC1"/>
    <property type="match status" value="1"/>
</dbReference>
<keyword evidence="5" id="KW-1185">Reference proteome</keyword>
<proteinExistence type="predicted"/>
<evidence type="ECO:0000259" key="3">
    <source>
        <dbReference type="PROSITE" id="PS50943"/>
    </source>
</evidence>
<dbReference type="AlphaFoldDB" id="A0A4Z0GMX5"/>
<keyword evidence="2" id="KW-0812">Transmembrane</keyword>
<evidence type="ECO:0000313" key="4">
    <source>
        <dbReference type="EMBL" id="TGA97132.1"/>
    </source>
</evidence>
<protein>
    <submittedName>
        <fullName evidence="4">XRE family transcriptional regulator</fullName>
    </submittedName>
</protein>
<dbReference type="OrthoDB" id="9804312at2"/>
<comment type="caution">
    <text evidence="4">The sequence shown here is derived from an EMBL/GenBank/DDBJ whole genome shotgun (WGS) entry which is preliminary data.</text>
</comment>
<feature type="transmembrane region" description="Helical" evidence="2">
    <location>
        <begin position="155"/>
        <end position="176"/>
    </location>
</feature>
<dbReference type="SMART" id="SM00530">
    <property type="entry name" value="HTH_XRE"/>
    <property type="match status" value="1"/>
</dbReference>
<feature type="domain" description="HTH cro/C1-type" evidence="3">
    <location>
        <begin position="7"/>
        <end position="61"/>
    </location>
</feature>
<keyword evidence="2" id="KW-0472">Membrane</keyword>
<dbReference type="Proteomes" id="UP000298347">
    <property type="component" value="Unassembled WGS sequence"/>
</dbReference>